<organism evidence="1 2">
    <name type="scientific">Emticicia agri</name>
    <dbReference type="NCBI Taxonomy" id="2492393"/>
    <lineage>
        <taxon>Bacteria</taxon>
        <taxon>Pseudomonadati</taxon>
        <taxon>Bacteroidota</taxon>
        <taxon>Cytophagia</taxon>
        <taxon>Cytophagales</taxon>
        <taxon>Leadbetterellaceae</taxon>
        <taxon>Emticicia</taxon>
    </lineage>
</organism>
<evidence type="ECO:0000313" key="1">
    <source>
        <dbReference type="EMBL" id="RYU93805.1"/>
    </source>
</evidence>
<gene>
    <name evidence="1" type="ORF">EWM59_19995</name>
</gene>
<protein>
    <submittedName>
        <fullName evidence="1">Uncharacterized protein</fullName>
    </submittedName>
</protein>
<dbReference type="AlphaFoldDB" id="A0A4Q5LW42"/>
<dbReference type="OrthoDB" id="9863363at2"/>
<comment type="caution">
    <text evidence="1">The sequence shown here is derived from an EMBL/GenBank/DDBJ whole genome shotgun (WGS) entry which is preliminary data.</text>
</comment>
<accession>A0A4Q5LW42</accession>
<reference evidence="1 2" key="1">
    <citation type="submission" date="2019-02" db="EMBL/GenBank/DDBJ databases">
        <title>Bacterial novel species Emticicia sp. 17J42-9 isolated from soil.</title>
        <authorList>
            <person name="Jung H.-Y."/>
        </authorList>
    </citation>
    <scope>NUCLEOTIDE SEQUENCE [LARGE SCALE GENOMIC DNA]</scope>
    <source>
        <strain evidence="1 2">17J42-9</strain>
    </source>
</reference>
<dbReference type="Proteomes" id="UP000293162">
    <property type="component" value="Unassembled WGS sequence"/>
</dbReference>
<dbReference type="RefSeq" id="WP_130023024.1">
    <property type="nucleotide sequence ID" value="NZ_SEWF01000036.1"/>
</dbReference>
<name>A0A4Q5LW42_9BACT</name>
<evidence type="ECO:0000313" key="2">
    <source>
        <dbReference type="Proteomes" id="UP000293162"/>
    </source>
</evidence>
<dbReference type="EMBL" id="SEWF01000036">
    <property type="protein sequence ID" value="RYU93805.1"/>
    <property type="molecule type" value="Genomic_DNA"/>
</dbReference>
<proteinExistence type="predicted"/>
<keyword evidence="2" id="KW-1185">Reference proteome</keyword>
<sequence>MTTQQVDNILEKLGDTALLDNFTAVLHEGDLLHILYPTFTLLHYETLIEFCAEEELFFYSANNKGSFQLTLLNDPVYDGE</sequence>